<dbReference type="GO" id="GO:0015280">
    <property type="term" value="F:ligand-gated sodium channel activity"/>
    <property type="evidence" value="ECO:0000318"/>
    <property type="project" value="GO_Central"/>
</dbReference>
<accession>T1EVI4</accession>
<keyword evidence="4 11" id="KW-0812">Transmembrane</keyword>
<dbReference type="eggNOG" id="KOG4294">
    <property type="taxonomic scope" value="Eukaryota"/>
</dbReference>
<protein>
    <submittedName>
        <fullName evidence="13 14">Uncharacterized protein</fullName>
    </submittedName>
</protein>
<dbReference type="KEGG" id="hro:HELRODRAFT_164499"/>
<keyword evidence="3 11" id="KW-0894">Sodium channel</keyword>
<evidence type="ECO:0000256" key="12">
    <source>
        <dbReference type="SAM" id="Phobius"/>
    </source>
</evidence>
<evidence type="ECO:0000256" key="1">
    <source>
        <dbReference type="ARBA" id="ARBA00004141"/>
    </source>
</evidence>
<evidence type="ECO:0000256" key="11">
    <source>
        <dbReference type="RuleBase" id="RU000679"/>
    </source>
</evidence>
<dbReference type="InParanoid" id="T1EVI4"/>
<dbReference type="GeneID" id="20200584"/>
<evidence type="ECO:0000313" key="13">
    <source>
        <dbReference type="EMBL" id="ESN94630.1"/>
    </source>
</evidence>
<dbReference type="OMA" id="NNCESAP"/>
<dbReference type="AlphaFoldDB" id="T1EVI4"/>
<dbReference type="PROSITE" id="PS01206">
    <property type="entry name" value="ASC"/>
    <property type="match status" value="1"/>
</dbReference>
<comment type="subcellular location">
    <subcellularLocation>
        <location evidence="1">Membrane</location>
        <topology evidence="1">Multi-pass membrane protein</topology>
    </subcellularLocation>
</comment>
<keyword evidence="8 12" id="KW-0472">Membrane</keyword>
<proteinExistence type="inferred from homology"/>
<dbReference type="HOGENOM" id="CLU_020415_2_0_1"/>
<reference evidence="14" key="3">
    <citation type="submission" date="2015-06" db="UniProtKB">
        <authorList>
            <consortium name="EnsemblMetazoa"/>
        </authorList>
    </citation>
    <scope>IDENTIFICATION</scope>
</reference>
<comment type="similarity">
    <text evidence="11">Belongs to the amiloride-sensitive sodium channel (TC 1.A.6) family.</text>
</comment>
<dbReference type="PANTHER" id="PTHR11690">
    <property type="entry name" value="AMILORIDE-SENSITIVE SODIUM CHANNEL-RELATED"/>
    <property type="match status" value="1"/>
</dbReference>
<keyword evidence="7 11" id="KW-0406">Ion transport</keyword>
<evidence type="ECO:0000313" key="15">
    <source>
        <dbReference type="Proteomes" id="UP000015101"/>
    </source>
</evidence>
<organism evidence="14 15">
    <name type="scientific">Helobdella robusta</name>
    <name type="common">Californian leech</name>
    <dbReference type="NCBI Taxonomy" id="6412"/>
    <lineage>
        <taxon>Eukaryota</taxon>
        <taxon>Metazoa</taxon>
        <taxon>Spiralia</taxon>
        <taxon>Lophotrochozoa</taxon>
        <taxon>Annelida</taxon>
        <taxon>Clitellata</taxon>
        <taxon>Hirudinea</taxon>
        <taxon>Rhynchobdellida</taxon>
        <taxon>Glossiphoniidae</taxon>
        <taxon>Helobdella</taxon>
    </lineage>
</organism>
<evidence type="ECO:0000256" key="4">
    <source>
        <dbReference type="ARBA" id="ARBA00022692"/>
    </source>
</evidence>
<dbReference type="EnsemblMetazoa" id="HelroT164499">
    <property type="protein sequence ID" value="HelroP164499"/>
    <property type="gene ID" value="HelroG164499"/>
</dbReference>
<evidence type="ECO:0000256" key="10">
    <source>
        <dbReference type="ARBA" id="ARBA00023303"/>
    </source>
</evidence>
<dbReference type="Proteomes" id="UP000015101">
    <property type="component" value="Unassembled WGS sequence"/>
</dbReference>
<evidence type="ECO:0000256" key="7">
    <source>
        <dbReference type="ARBA" id="ARBA00023065"/>
    </source>
</evidence>
<dbReference type="InterPro" id="IPR001873">
    <property type="entry name" value="ENaC"/>
</dbReference>
<reference evidence="13 15" key="2">
    <citation type="journal article" date="2013" name="Nature">
        <title>Insights into bilaterian evolution from three spiralian genomes.</title>
        <authorList>
            <person name="Simakov O."/>
            <person name="Marletaz F."/>
            <person name="Cho S.J."/>
            <person name="Edsinger-Gonzales E."/>
            <person name="Havlak P."/>
            <person name="Hellsten U."/>
            <person name="Kuo D.H."/>
            <person name="Larsson T."/>
            <person name="Lv J."/>
            <person name="Arendt D."/>
            <person name="Savage R."/>
            <person name="Osoegawa K."/>
            <person name="de Jong P."/>
            <person name="Grimwood J."/>
            <person name="Chapman J.A."/>
            <person name="Shapiro H."/>
            <person name="Aerts A."/>
            <person name="Otillar R.P."/>
            <person name="Terry A.Y."/>
            <person name="Boore J.L."/>
            <person name="Grigoriev I.V."/>
            <person name="Lindberg D.R."/>
            <person name="Seaver E.C."/>
            <person name="Weisblat D.A."/>
            <person name="Putnam N.H."/>
            <person name="Rokhsar D.S."/>
        </authorList>
    </citation>
    <scope>NUCLEOTIDE SEQUENCE</scope>
</reference>
<reference evidence="15" key="1">
    <citation type="submission" date="2012-12" db="EMBL/GenBank/DDBJ databases">
        <authorList>
            <person name="Hellsten U."/>
            <person name="Grimwood J."/>
            <person name="Chapman J.A."/>
            <person name="Shapiro H."/>
            <person name="Aerts A."/>
            <person name="Otillar R.P."/>
            <person name="Terry A.Y."/>
            <person name="Boore J.L."/>
            <person name="Simakov O."/>
            <person name="Marletaz F."/>
            <person name="Cho S.-J."/>
            <person name="Edsinger-Gonzales E."/>
            <person name="Havlak P."/>
            <person name="Kuo D.-H."/>
            <person name="Larsson T."/>
            <person name="Lv J."/>
            <person name="Arendt D."/>
            <person name="Savage R."/>
            <person name="Osoegawa K."/>
            <person name="de Jong P."/>
            <person name="Lindberg D.R."/>
            <person name="Seaver E.C."/>
            <person name="Weisblat D.A."/>
            <person name="Putnam N.H."/>
            <person name="Grigoriev I.V."/>
            <person name="Rokhsar D.S."/>
        </authorList>
    </citation>
    <scope>NUCLEOTIDE SEQUENCE</scope>
</reference>
<evidence type="ECO:0000256" key="9">
    <source>
        <dbReference type="ARBA" id="ARBA00023201"/>
    </source>
</evidence>
<dbReference type="RefSeq" id="XP_009027674.1">
    <property type="nucleotide sequence ID" value="XM_009029426.1"/>
</dbReference>
<sequence>MLQNFKIFAKKNCELFVETVYIRGVGNLKKSTNIFFTVFWTVAIVLSFVCLLTQIILLSRNYFRYPYSTIVEESEDKPTFPKITICNLNPKYDQLSYSYKEFVSEIKKSTAHLDYKKLNVTKDKVENLLNKLQKPVGYFSNLPVVLSTNDTSYQRVIITDKRVFDWNLQNVAEELVIEPKWHPFYYRCYTIGLSANSAFKNSVGAVTLVIYLNNFVDYVYPGTYGAGLVYSRANGLKVLVHDSEEEPDMKMGFSVGLGREHTIKMQMMNITMLPYPYQTLKCHNEKYVNASNVGFYSKSLCKEHCIQSFTLQKCSCLSSGYRFTEEQLAQANETICGNVTKSILQKKTSTEIPQFISQLLCSDSVQVDNICDEECFHPCQEISIHNNCESAPWPKESHHMAFYKQNIQNSSIPNVEKFVDYRNLQMDYYNGRKNDTQILKELKNLNLIKENFVQIIVIFETDFTLNYKDEGSLSLTMLLSSLGGIMSLWLGLTVMTLFEIFEFICLLVKLKVDKRNLAKTSNKIEATNDLKED</sequence>
<feature type="transmembrane region" description="Helical" evidence="12">
    <location>
        <begin position="33"/>
        <end position="57"/>
    </location>
</feature>
<evidence type="ECO:0000256" key="5">
    <source>
        <dbReference type="ARBA" id="ARBA00022989"/>
    </source>
</evidence>
<evidence type="ECO:0000256" key="6">
    <source>
        <dbReference type="ARBA" id="ARBA00023053"/>
    </source>
</evidence>
<dbReference type="Pfam" id="PF00858">
    <property type="entry name" value="ASC"/>
    <property type="match status" value="1"/>
</dbReference>
<dbReference type="GO" id="GO:0035725">
    <property type="term" value="P:sodium ion transmembrane transport"/>
    <property type="evidence" value="ECO:0000318"/>
    <property type="project" value="GO_Central"/>
</dbReference>
<dbReference type="GO" id="GO:0005886">
    <property type="term" value="C:plasma membrane"/>
    <property type="evidence" value="ECO:0000318"/>
    <property type="project" value="GO_Central"/>
</dbReference>
<dbReference type="PRINTS" id="PR01078">
    <property type="entry name" value="AMINACHANNEL"/>
</dbReference>
<feature type="transmembrane region" description="Helical" evidence="12">
    <location>
        <begin position="486"/>
        <end position="508"/>
    </location>
</feature>
<dbReference type="CTD" id="20200584"/>
<dbReference type="Gene3D" id="1.10.287.770">
    <property type="entry name" value="YojJ-like"/>
    <property type="match status" value="1"/>
</dbReference>
<keyword evidence="9 11" id="KW-0739">Sodium transport</keyword>
<dbReference type="PANTHER" id="PTHR11690:SF248">
    <property type="entry name" value="PICKPOCKET 17, ISOFORM A"/>
    <property type="match status" value="1"/>
</dbReference>
<keyword evidence="5 12" id="KW-1133">Transmembrane helix</keyword>
<dbReference type="OrthoDB" id="6021021at2759"/>
<gene>
    <name evidence="14" type="primary">20200584</name>
    <name evidence="13" type="ORF">HELRODRAFT_164499</name>
</gene>
<keyword evidence="6" id="KW-0915">Sodium</keyword>
<keyword evidence="10 11" id="KW-0407">Ion channel</keyword>
<dbReference type="InterPro" id="IPR020903">
    <property type="entry name" value="ENaC_CS"/>
</dbReference>
<evidence type="ECO:0000256" key="8">
    <source>
        <dbReference type="ARBA" id="ARBA00023136"/>
    </source>
</evidence>
<dbReference type="EMBL" id="AMQM01001688">
    <property type="status" value="NOT_ANNOTATED_CDS"/>
    <property type="molecule type" value="Genomic_DNA"/>
</dbReference>
<evidence type="ECO:0000256" key="3">
    <source>
        <dbReference type="ARBA" id="ARBA00022461"/>
    </source>
</evidence>
<dbReference type="EMBL" id="KB097571">
    <property type="protein sequence ID" value="ESN94630.1"/>
    <property type="molecule type" value="Genomic_DNA"/>
</dbReference>
<keyword evidence="15" id="KW-1185">Reference proteome</keyword>
<name>T1EVI4_HELRO</name>
<evidence type="ECO:0000256" key="2">
    <source>
        <dbReference type="ARBA" id="ARBA00022448"/>
    </source>
</evidence>
<evidence type="ECO:0000313" key="14">
    <source>
        <dbReference type="EnsemblMetazoa" id="HelroP164499"/>
    </source>
</evidence>
<keyword evidence="2 11" id="KW-0813">Transport</keyword>